<accession>A0AAD4SHG3</accession>
<gene>
    <name evidence="3" type="ORF">MKW98_029476</name>
</gene>
<sequence length="113" mass="13453">MYFKYLLKNKLKIVWCTRLARAIDQQDREKIQEEMMGLGPDLASSLEQLYAARETAKERQKNMERSIRKEARRLKDESSDRFEDRDRVRRGPVIDEDSASGWLKGSYLHILEF</sequence>
<dbReference type="EMBL" id="JAJJMB010010520">
    <property type="protein sequence ID" value="KAI3908175.1"/>
    <property type="molecule type" value="Genomic_DNA"/>
</dbReference>
<dbReference type="Proteomes" id="UP001202328">
    <property type="component" value="Unassembled WGS sequence"/>
</dbReference>
<evidence type="ECO:0000256" key="1">
    <source>
        <dbReference type="SAM" id="MobiDB-lite"/>
    </source>
</evidence>
<protein>
    <recommendedName>
        <fullName evidence="2">Brr2 N-terminal helicase PWI domain-containing protein</fullName>
    </recommendedName>
</protein>
<evidence type="ECO:0000313" key="4">
    <source>
        <dbReference type="Proteomes" id="UP001202328"/>
    </source>
</evidence>
<organism evidence="3 4">
    <name type="scientific">Papaver atlanticum</name>
    <dbReference type="NCBI Taxonomy" id="357466"/>
    <lineage>
        <taxon>Eukaryota</taxon>
        <taxon>Viridiplantae</taxon>
        <taxon>Streptophyta</taxon>
        <taxon>Embryophyta</taxon>
        <taxon>Tracheophyta</taxon>
        <taxon>Spermatophyta</taxon>
        <taxon>Magnoliopsida</taxon>
        <taxon>Ranunculales</taxon>
        <taxon>Papaveraceae</taxon>
        <taxon>Papaveroideae</taxon>
        <taxon>Papaver</taxon>
    </lineage>
</organism>
<name>A0AAD4SHG3_9MAGN</name>
<evidence type="ECO:0000259" key="2">
    <source>
        <dbReference type="Pfam" id="PF18149"/>
    </source>
</evidence>
<proteinExistence type="predicted"/>
<evidence type="ECO:0000313" key="3">
    <source>
        <dbReference type="EMBL" id="KAI3908175.1"/>
    </source>
</evidence>
<comment type="caution">
    <text evidence="3">The sequence shown here is derived from an EMBL/GenBank/DDBJ whole genome shotgun (WGS) entry which is preliminary data.</text>
</comment>
<dbReference type="AlphaFoldDB" id="A0AAD4SHG3"/>
<feature type="region of interest" description="Disordered" evidence="1">
    <location>
        <begin position="58"/>
        <end position="87"/>
    </location>
</feature>
<dbReference type="InterPro" id="IPR041094">
    <property type="entry name" value="Brr2_helicase_PWI"/>
</dbReference>
<keyword evidence="4" id="KW-1185">Reference proteome</keyword>
<reference evidence="3" key="1">
    <citation type="submission" date="2022-04" db="EMBL/GenBank/DDBJ databases">
        <title>A functionally conserved STORR gene fusion in Papaver species that diverged 16.8 million years ago.</title>
        <authorList>
            <person name="Catania T."/>
        </authorList>
    </citation>
    <scope>NUCLEOTIDE SEQUENCE</scope>
    <source>
        <strain evidence="3">S-188037</strain>
    </source>
</reference>
<dbReference type="Pfam" id="PF18149">
    <property type="entry name" value="Helicase_PWI"/>
    <property type="match status" value="1"/>
</dbReference>
<feature type="domain" description="Brr2 N-terminal helicase PWI" evidence="2">
    <location>
        <begin position="4"/>
        <end position="49"/>
    </location>
</feature>